<dbReference type="GO" id="GO:0005524">
    <property type="term" value="F:ATP binding"/>
    <property type="evidence" value="ECO:0007669"/>
    <property type="project" value="UniProtKB-KW"/>
</dbReference>
<evidence type="ECO:0000256" key="8">
    <source>
        <dbReference type="ARBA" id="ARBA00022989"/>
    </source>
</evidence>
<accession>A0A8K1FL83</accession>
<evidence type="ECO:0000256" key="7">
    <source>
        <dbReference type="ARBA" id="ARBA00022840"/>
    </source>
</evidence>
<dbReference type="FunFam" id="3.40.50.300:FF:000074">
    <property type="entry name" value="Multidrug resistance-associated protein 5 isoform 1"/>
    <property type="match status" value="1"/>
</dbReference>
<evidence type="ECO:0000313" key="14">
    <source>
        <dbReference type="Proteomes" id="UP000794436"/>
    </source>
</evidence>
<dbReference type="CDD" id="cd03244">
    <property type="entry name" value="ABCC_MRP_domain2"/>
    <property type="match status" value="1"/>
</dbReference>
<dbReference type="SMART" id="SM00382">
    <property type="entry name" value="AAA"/>
    <property type="match status" value="2"/>
</dbReference>
<feature type="transmembrane region" description="Helical" evidence="10">
    <location>
        <begin position="229"/>
        <end position="252"/>
    </location>
</feature>
<dbReference type="Gene3D" id="3.40.50.300">
    <property type="entry name" value="P-loop containing nucleotide triphosphate hydrolases"/>
    <property type="match status" value="2"/>
</dbReference>
<comment type="subcellular location">
    <subcellularLocation>
        <location evidence="1">Vacuole membrane</location>
        <topology evidence="1">Multi-pass membrane protein</topology>
    </subcellularLocation>
</comment>
<keyword evidence="7" id="KW-0067">ATP-binding</keyword>
<dbReference type="InterPro" id="IPR003593">
    <property type="entry name" value="AAA+_ATPase"/>
</dbReference>
<name>A0A8K1FL83_PYTOL</name>
<evidence type="ECO:0000256" key="9">
    <source>
        <dbReference type="ARBA" id="ARBA00023136"/>
    </source>
</evidence>
<dbReference type="SUPFAM" id="SSF90123">
    <property type="entry name" value="ABC transporter transmembrane region"/>
    <property type="match status" value="2"/>
</dbReference>
<evidence type="ECO:0000256" key="3">
    <source>
        <dbReference type="ARBA" id="ARBA00022448"/>
    </source>
</evidence>
<dbReference type="PANTHER" id="PTHR24223">
    <property type="entry name" value="ATP-BINDING CASSETTE SUB-FAMILY C"/>
    <property type="match status" value="1"/>
</dbReference>
<evidence type="ECO:0000256" key="2">
    <source>
        <dbReference type="ARBA" id="ARBA00009726"/>
    </source>
</evidence>
<gene>
    <name evidence="13" type="ORF">Poli38472_007637</name>
</gene>
<protein>
    <submittedName>
        <fullName evidence="13">Uncharacterized protein</fullName>
    </submittedName>
</protein>
<dbReference type="GO" id="GO:0005774">
    <property type="term" value="C:vacuolar membrane"/>
    <property type="evidence" value="ECO:0007669"/>
    <property type="project" value="UniProtKB-SubCell"/>
</dbReference>
<dbReference type="CDD" id="cd18580">
    <property type="entry name" value="ABC_6TM_ABCC_D2"/>
    <property type="match status" value="1"/>
</dbReference>
<comment type="similarity">
    <text evidence="2">Belongs to the ABC transporter superfamily. ABCC family. Conjugate transporter (TC 3.A.1.208) subfamily.</text>
</comment>
<dbReference type="EMBL" id="SPLM01000003">
    <property type="protein sequence ID" value="TMW67965.1"/>
    <property type="molecule type" value="Genomic_DNA"/>
</dbReference>
<dbReference type="GO" id="GO:0140359">
    <property type="term" value="F:ABC-type transporter activity"/>
    <property type="evidence" value="ECO:0007669"/>
    <property type="project" value="InterPro"/>
</dbReference>
<feature type="transmembrane region" description="Helical" evidence="10">
    <location>
        <begin position="860"/>
        <end position="877"/>
    </location>
</feature>
<proteinExistence type="inferred from homology"/>
<dbReference type="GO" id="GO:0016887">
    <property type="term" value="F:ATP hydrolysis activity"/>
    <property type="evidence" value="ECO:0007669"/>
    <property type="project" value="InterPro"/>
</dbReference>
<dbReference type="InterPro" id="IPR044726">
    <property type="entry name" value="ABCC_6TM_D2"/>
</dbReference>
<organism evidence="13 14">
    <name type="scientific">Pythium oligandrum</name>
    <name type="common">Mycoparasitic fungus</name>
    <dbReference type="NCBI Taxonomy" id="41045"/>
    <lineage>
        <taxon>Eukaryota</taxon>
        <taxon>Sar</taxon>
        <taxon>Stramenopiles</taxon>
        <taxon>Oomycota</taxon>
        <taxon>Peronosporomycetes</taxon>
        <taxon>Pythiales</taxon>
        <taxon>Pythiaceae</taxon>
        <taxon>Pythium</taxon>
    </lineage>
</organism>
<evidence type="ECO:0000256" key="1">
    <source>
        <dbReference type="ARBA" id="ARBA00004128"/>
    </source>
</evidence>
<evidence type="ECO:0000256" key="5">
    <source>
        <dbReference type="ARBA" id="ARBA00022737"/>
    </source>
</evidence>
<keyword evidence="8 10" id="KW-1133">Transmembrane helix</keyword>
<keyword evidence="4 10" id="KW-0812">Transmembrane</keyword>
<reference evidence="13" key="1">
    <citation type="submission" date="2019-03" db="EMBL/GenBank/DDBJ databases">
        <title>Long read genome sequence of the mycoparasitic Pythium oligandrum ATCC 38472 isolated from sugarbeet rhizosphere.</title>
        <authorList>
            <person name="Gaulin E."/>
        </authorList>
    </citation>
    <scope>NUCLEOTIDE SEQUENCE</scope>
    <source>
        <strain evidence="13">ATCC 38472_TT</strain>
    </source>
</reference>
<dbReference type="OrthoDB" id="6500128at2759"/>
<feature type="domain" description="ABC transmembrane type-1" evidence="12">
    <location>
        <begin position="749"/>
        <end position="1023"/>
    </location>
</feature>
<feature type="transmembrane region" description="Helical" evidence="10">
    <location>
        <begin position="98"/>
        <end position="119"/>
    </location>
</feature>
<dbReference type="InterPro" id="IPR003439">
    <property type="entry name" value="ABC_transporter-like_ATP-bd"/>
</dbReference>
<dbReference type="PANTHER" id="PTHR24223:SF443">
    <property type="entry name" value="MULTIDRUG-RESISTANCE LIKE PROTEIN 1, ISOFORM I"/>
    <property type="match status" value="1"/>
</dbReference>
<evidence type="ECO:0000256" key="4">
    <source>
        <dbReference type="ARBA" id="ARBA00022692"/>
    </source>
</evidence>
<dbReference type="Proteomes" id="UP000794436">
    <property type="component" value="Unassembled WGS sequence"/>
</dbReference>
<feature type="domain" description="ABC transporter" evidence="11">
    <location>
        <begin position="1062"/>
        <end position="1296"/>
    </location>
</feature>
<feature type="transmembrane region" description="Helical" evidence="10">
    <location>
        <begin position="783"/>
        <end position="807"/>
    </location>
</feature>
<keyword evidence="9 10" id="KW-0472">Membrane</keyword>
<dbReference type="InterPro" id="IPR017871">
    <property type="entry name" value="ABC_transporter-like_CS"/>
</dbReference>
<keyword evidence="5" id="KW-0677">Repeat</keyword>
<dbReference type="InterPro" id="IPR036640">
    <property type="entry name" value="ABC1_TM_sf"/>
</dbReference>
<dbReference type="Pfam" id="PF00664">
    <property type="entry name" value="ABC_membrane"/>
    <property type="match status" value="2"/>
</dbReference>
<dbReference type="InterPro" id="IPR044746">
    <property type="entry name" value="ABCC_6TM_D1"/>
</dbReference>
<dbReference type="CDD" id="cd03250">
    <property type="entry name" value="ABCC_MRP_domain1"/>
    <property type="match status" value="1"/>
</dbReference>
<dbReference type="FunFam" id="3.40.50.300:FF:000997">
    <property type="entry name" value="Multidrug resistance-associated protein 1"/>
    <property type="match status" value="1"/>
</dbReference>
<dbReference type="PROSITE" id="PS00211">
    <property type="entry name" value="ABC_TRANSPORTER_1"/>
    <property type="match status" value="1"/>
</dbReference>
<feature type="transmembrane region" description="Helical" evidence="10">
    <location>
        <begin position="315"/>
        <end position="343"/>
    </location>
</feature>
<evidence type="ECO:0000259" key="11">
    <source>
        <dbReference type="PROSITE" id="PS50893"/>
    </source>
</evidence>
<feature type="domain" description="ABC transporter" evidence="11">
    <location>
        <begin position="414"/>
        <end position="650"/>
    </location>
</feature>
<keyword evidence="14" id="KW-1185">Reference proteome</keyword>
<dbReference type="InterPro" id="IPR011527">
    <property type="entry name" value="ABC1_TM_dom"/>
</dbReference>
<dbReference type="FunFam" id="1.20.1560.10:FF:000063">
    <property type="entry name" value="Multidrug resistance protein ABC transporter"/>
    <property type="match status" value="1"/>
</dbReference>
<dbReference type="InterPro" id="IPR027417">
    <property type="entry name" value="P-loop_NTPase"/>
</dbReference>
<feature type="domain" description="ABC transmembrane type-1" evidence="12">
    <location>
        <begin position="99"/>
        <end position="380"/>
    </location>
</feature>
<evidence type="ECO:0000256" key="6">
    <source>
        <dbReference type="ARBA" id="ARBA00022741"/>
    </source>
</evidence>
<evidence type="ECO:0000256" key="10">
    <source>
        <dbReference type="SAM" id="Phobius"/>
    </source>
</evidence>
<evidence type="ECO:0000259" key="12">
    <source>
        <dbReference type="PROSITE" id="PS50929"/>
    </source>
</evidence>
<dbReference type="SUPFAM" id="SSF52540">
    <property type="entry name" value="P-loop containing nucleoside triphosphate hydrolases"/>
    <property type="match status" value="2"/>
</dbReference>
<comment type="caution">
    <text evidence="13">The sequence shown here is derived from an EMBL/GenBank/DDBJ whole genome shotgun (WGS) entry which is preliminary data.</text>
</comment>
<dbReference type="PROSITE" id="PS50893">
    <property type="entry name" value="ABC_TRANSPORTER_2"/>
    <property type="match status" value="2"/>
</dbReference>
<dbReference type="Pfam" id="PF00005">
    <property type="entry name" value="ABC_tran"/>
    <property type="match status" value="2"/>
</dbReference>
<dbReference type="Gene3D" id="1.20.1560.10">
    <property type="entry name" value="ABC transporter type 1, transmembrane domain"/>
    <property type="match status" value="2"/>
</dbReference>
<sequence>MATTKLLDARQSPQYATFDALERSYEGIKDKRGCVSRLLLSWVTPLMVLAHEKQLEAHDLWPLQREHQAEVNALRFTRDFQETQSIPKAFLRSFGLRFVLTGVAFLVSMLCNLVGPMVLKHVVGALTGQDFAVMTVTEWIAVLFVSQVVQAMVDNYANFDSELIAIQFVGSLKSLLYDKTLRLSAKSRKAKSTGEISNIFTSDSDSILQAAYLVHQAWLLPLQITVVSYLLYDLLGVAAFAGIAFIMLLLFINNRVSNLLFGYHRVYRSSRDQRMKRINEVFKGISIVKLNAWEEKFMERIEEVRKDELKNLFRLRMMASISITLLWGMPMFISIVTFGTYALVLKNELSPSIVFTSLALFQLIQGPLRQVTNVIIMLIQSKVALERATAFLEMEEIDPSNVQTIDSPVADQYIMKNTIIAIEQGEFCWDEGAVQLRDVNLNIKAGEFYVIHGPVGCGKSSFCSALLGDMVKTKGTVYVGGTVAYCSQQPWIQNMTVRDNITFGLPYERKKYEKIIDACALTKDLSSLPAGDMTEIGERGINLSGGQKARVALARACYSDASIFILDSPLSAVDAIVQNEIYNKCLLGLLRHKTIILITHNPEIIASEYITHAVTIDERGKLVETHRIQSRPTHDSLVSPLASRVYTMETFEVAVDKQGCREMNQDAVIKEEDALEQAEELPIVSPFKRANRKSFVEIENDTDSANKEAGRLIKDEARAEGRVKNHVFAAYYHALGGLPVVMLLLLPQVLGQAVQISSDFWLGSWSSDSLSGSTITTETRLGVYSLMGLGVAVMVMCRMVLTAVFGIRAAKSLFDRMTNALMHAPMRFFDVNPIGRILTRYGGDVFAVDAALPFMLTRSTAIVLSLTSITVTSAVVIQWKGLLVIPVVILYAKIGAFYIEPARELQRLTKTIQAPVLNHLAESFDGIAVLRAFGTQTVNRFRTTNHIKLDESNKVRYAQLGVSQWFSLRIQLVGTILVVLVATSLVMLREELAAAVIGLAFSYALRISNSLESIVQLISRVETAMVSPERMQEYIDIPQERPHRIPSLDPPSHSSWPTQGSIEFKSVSFRYKENDHLVLHDLNLSIDGGEKIGIVGRTGAGKSSLTMALFRINELANGSIVIDDVDVNTIGLKTLREKLSIIPQNPVLFKGPLRHYLDPFEQFTDDELWHSINRVGLRDRITAEEKGLWCLVEESGENFSVGERQMLCMARALSRHSRIVIFDEATAAIDHETDQKLQRVIREAFEQSTVLTIAHRLDTILDADRILVLEGGRVVEFASPAELVKKGSGHFFELMQEGGYLGKFLAQSTE</sequence>
<dbReference type="InterPro" id="IPR050173">
    <property type="entry name" value="ABC_transporter_C-like"/>
</dbReference>
<dbReference type="PROSITE" id="PS50929">
    <property type="entry name" value="ABC_TM1F"/>
    <property type="match status" value="2"/>
</dbReference>
<feature type="transmembrane region" description="Helical" evidence="10">
    <location>
        <begin position="131"/>
        <end position="153"/>
    </location>
</feature>
<feature type="transmembrane region" description="Helical" evidence="10">
    <location>
        <begin position="966"/>
        <end position="986"/>
    </location>
</feature>
<dbReference type="FunFam" id="1.20.1560.10:FF:000362">
    <property type="entry name" value="Uncharacterized protein"/>
    <property type="match status" value="1"/>
</dbReference>
<evidence type="ECO:0000313" key="13">
    <source>
        <dbReference type="EMBL" id="TMW67965.1"/>
    </source>
</evidence>
<feature type="transmembrane region" description="Helical" evidence="10">
    <location>
        <begin position="883"/>
        <end position="900"/>
    </location>
</feature>
<keyword evidence="6" id="KW-0547">Nucleotide-binding</keyword>
<dbReference type="CDD" id="cd18579">
    <property type="entry name" value="ABC_6TM_ABCC_D1"/>
    <property type="match status" value="1"/>
</dbReference>
<feature type="transmembrane region" description="Helical" evidence="10">
    <location>
        <begin position="728"/>
        <end position="750"/>
    </location>
</feature>
<keyword evidence="3" id="KW-0813">Transport</keyword>